<dbReference type="PROSITE" id="PS50850">
    <property type="entry name" value="MFS"/>
    <property type="match status" value="1"/>
</dbReference>
<dbReference type="InterPro" id="IPR051084">
    <property type="entry name" value="H+-coupled_symporters"/>
</dbReference>
<evidence type="ECO:0000256" key="6">
    <source>
        <dbReference type="ARBA" id="ARBA00022847"/>
    </source>
</evidence>
<dbReference type="CDD" id="cd17367">
    <property type="entry name" value="MFS_KgtP"/>
    <property type="match status" value="1"/>
</dbReference>
<keyword evidence="4" id="KW-0997">Cell inner membrane</keyword>
<dbReference type="AlphaFoldDB" id="A0A1G4YP65"/>
<dbReference type="PROSITE" id="PS00217">
    <property type="entry name" value="SUGAR_TRANSPORT_2"/>
    <property type="match status" value="1"/>
</dbReference>
<dbReference type="FunFam" id="1.20.1250.20:FF:000095">
    <property type="entry name" value="Alpha-ketoglutarate permease"/>
    <property type="match status" value="1"/>
</dbReference>
<evidence type="ECO:0000256" key="5">
    <source>
        <dbReference type="ARBA" id="ARBA00022692"/>
    </source>
</evidence>
<dbReference type="SUPFAM" id="SSF103473">
    <property type="entry name" value="MFS general substrate transporter"/>
    <property type="match status" value="1"/>
</dbReference>
<protein>
    <recommendedName>
        <fullName evidence="10">Alpha-ketoglutarate permease</fullName>
    </recommendedName>
</protein>
<feature type="transmembrane region" description="Helical" evidence="11">
    <location>
        <begin position="95"/>
        <end position="113"/>
    </location>
</feature>
<dbReference type="InterPro" id="IPR005829">
    <property type="entry name" value="Sugar_transporter_CS"/>
</dbReference>
<feature type="transmembrane region" description="Helical" evidence="11">
    <location>
        <begin position="39"/>
        <end position="57"/>
    </location>
</feature>
<feature type="transmembrane region" description="Helical" evidence="11">
    <location>
        <begin position="119"/>
        <end position="139"/>
    </location>
</feature>
<feature type="transmembrane region" description="Helical" evidence="11">
    <location>
        <begin position="336"/>
        <end position="359"/>
    </location>
</feature>
<dbReference type="PANTHER" id="PTHR43528:SF1">
    <property type="entry name" value="ALPHA-KETOGLUTARATE PERMEASE"/>
    <property type="match status" value="1"/>
</dbReference>
<dbReference type="Gene3D" id="1.20.1250.20">
    <property type="entry name" value="MFS general substrate transporter like domains"/>
    <property type="match status" value="2"/>
</dbReference>
<evidence type="ECO:0000256" key="2">
    <source>
        <dbReference type="ARBA" id="ARBA00022448"/>
    </source>
</evidence>
<keyword evidence="5 11" id="KW-0812">Transmembrane</keyword>
<keyword evidence="14" id="KW-1185">Reference proteome</keyword>
<comment type="subcellular location">
    <subcellularLocation>
        <location evidence="1">Cell inner membrane</location>
        <topology evidence="1">Multi-pass membrane protein</topology>
    </subcellularLocation>
</comment>
<evidence type="ECO:0000256" key="11">
    <source>
        <dbReference type="SAM" id="Phobius"/>
    </source>
</evidence>
<reference evidence="14" key="1">
    <citation type="submission" date="2016-10" db="EMBL/GenBank/DDBJ databases">
        <authorList>
            <person name="Varghese N."/>
            <person name="Submissions S."/>
        </authorList>
    </citation>
    <scope>NUCLEOTIDE SEQUENCE [LARGE SCALE GENOMIC DNA]</scope>
    <source>
        <strain evidence="14">DSM 45722</strain>
    </source>
</reference>
<keyword evidence="6" id="KW-0769">Symport</keyword>
<dbReference type="Pfam" id="PF00083">
    <property type="entry name" value="Sugar_tr"/>
    <property type="match status" value="2"/>
</dbReference>
<feature type="transmembrane region" description="Helical" evidence="11">
    <location>
        <begin position="310"/>
        <end position="330"/>
    </location>
</feature>
<evidence type="ECO:0000256" key="1">
    <source>
        <dbReference type="ARBA" id="ARBA00004429"/>
    </source>
</evidence>
<dbReference type="OrthoDB" id="8953821at2"/>
<dbReference type="PANTHER" id="PTHR43528">
    <property type="entry name" value="ALPHA-KETOGLUTARATE PERMEASE"/>
    <property type="match status" value="1"/>
</dbReference>
<dbReference type="PROSITE" id="PS00216">
    <property type="entry name" value="SUGAR_TRANSPORT_1"/>
    <property type="match status" value="1"/>
</dbReference>
<keyword evidence="8 11" id="KW-0472">Membrane</keyword>
<feature type="transmembrane region" description="Helical" evidence="11">
    <location>
        <begin position="194"/>
        <end position="214"/>
    </location>
</feature>
<feature type="transmembrane region" description="Helical" evidence="11">
    <location>
        <begin position="160"/>
        <end position="182"/>
    </location>
</feature>
<dbReference type="GO" id="GO:0005886">
    <property type="term" value="C:plasma membrane"/>
    <property type="evidence" value="ECO:0007669"/>
    <property type="project" value="UniProtKB-SubCell"/>
</dbReference>
<dbReference type="RefSeq" id="WP_092806117.1">
    <property type="nucleotide sequence ID" value="NZ_FMUH01000005.1"/>
</dbReference>
<evidence type="ECO:0000256" key="7">
    <source>
        <dbReference type="ARBA" id="ARBA00022989"/>
    </source>
</evidence>
<evidence type="ECO:0000256" key="4">
    <source>
        <dbReference type="ARBA" id="ARBA00022519"/>
    </source>
</evidence>
<dbReference type="EMBL" id="FMUH01000005">
    <property type="protein sequence ID" value="SCX55169.1"/>
    <property type="molecule type" value="Genomic_DNA"/>
</dbReference>
<evidence type="ECO:0000256" key="9">
    <source>
        <dbReference type="ARBA" id="ARBA00058957"/>
    </source>
</evidence>
<comment type="function">
    <text evidence="9">Uptake of alpha-ketoglutarate across the boundary membrane with the concomitant import of a cation (symport system).</text>
</comment>
<dbReference type="Proteomes" id="UP000198981">
    <property type="component" value="Unassembled WGS sequence"/>
</dbReference>
<accession>A0A1G4YP65</accession>
<dbReference type="STRING" id="1960309.SAMN03159343_3217"/>
<evidence type="ECO:0000313" key="13">
    <source>
        <dbReference type="EMBL" id="SCX55169.1"/>
    </source>
</evidence>
<name>A0A1G4YP65_9ACTN</name>
<evidence type="ECO:0000313" key="14">
    <source>
        <dbReference type="Proteomes" id="UP000198981"/>
    </source>
</evidence>
<evidence type="ECO:0000256" key="3">
    <source>
        <dbReference type="ARBA" id="ARBA00022475"/>
    </source>
</evidence>
<evidence type="ECO:0000256" key="10">
    <source>
        <dbReference type="ARBA" id="ARBA00069296"/>
    </source>
</evidence>
<feature type="transmembrane region" description="Helical" evidence="11">
    <location>
        <begin position="371"/>
        <end position="392"/>
    </location>
</feature>
<sequence>MSTTPATSRPEPLTSPSTRRAVFNTVRGSLGNLVEWYDVYIYTVFATYLQANFFAAGEPNAGIYTLAIFAVTFVMRPVGSWFFGRYADRHGRRPALVFSISLMAAASLVIAVTPTAETIGAGAVVILVLARLVQGFATGGEYGTSATYMSEAATQGRRGFFSSFQYVTLVGGHVLAQATLLIQQAFLTDEQISAFGWRIAFFIGAISAVVVLFLRRGMDETLQHDGTKKSGSMVELFTAYPKQLLVCFLVTLGGTIAFYTYSVNGPRIIKGVYADDGMTGTWINFIALVLLMLMQPVGGYLSDRVGRRPLLIGFGVAGVLWTYTFLTLLPTVTSPVASFLLITGTYVVLTGYTSINAVVKAELFPSHVRALGVGLGYALANSIFGGTAPVIYEAATENDAESAFAVYVTVAIAVSLVVYAFVLQRTKNFLDTEVGGRTPEPARV</sequence>
<keyword evidence="2" id="KW-0813">Transport</keyword>
<organism evidence="13 14">
    <name type="scientific">Klenkia marina</name>
    <dbReference type="NCBI Taxonomy" id="1960309"/>
    <lineage>
        <taxon>Bacteria</taxon>
        <taxon>Bacillati</taxon>
        <taxon>Actinomycetota</taxon>
        <taxon>Actinomycetes</taxon>
        <taxon>Geodermatophilales</taxon>
        <taxon>Geodermatophilaceae</taxon>
        <taxon>Klenkia</taxon>
    </lineage>
</organism>
<dbReference type="GO" id="GO:0015293">
    <property type="term" value="F:symporter activity"/>
    <property type="evidence" value="ECO:0007669"/>
    <property type="project" value="UniProtKB-KW"/>
</dbReference>
<feature type="transmembrane region" description="Helical" evidence="11">
    <location>
        <begin position="63"/>
        <end position="83"/>
    </location>
</feature>
<feature type="domain" description="Major facilitator superfamily (MFS) profile" evidence="12">
    <location>
        <begin position="24"/>
        <end position="426"/>
    </location>
</feature>
<dbReference type="InterPro" id="IPR036259">
    <property type="entry name" value="MFS_trans_sf"/>
</dbReference>
<dbReference type="InterPro" id="IPR020846">
    <property type="entry name" value="MFS_dom"/>
</dbReference>
<keyword evidence="3" id="KW-1003">Cell membrane</keyword>
<dbReference type="InterPro" id="IPR005828">
    <property type="entry name" value="MFS_sugar_transport-like"/>
</dbReference>
<proteinExistence type="predicted"/>
<feature type="transmembrane region" description="Helical" evidence="11">
    <location>
        <begin position="244"/>
        <end position="262"/>
    </location>
</feature>
<evidence type="ECO:0000259" key="12">
    <source>
        <dbReference type="PROSITE" id="PS50850"/>
    </source>
</evidence>
<keyword evidence="7 11" id="KW-1133">Transmembrane helix</keyword>
<feature type="transmembrane region" description="Helical" evidence="11">
    <location>
        <begin position="404"/>
        <end position="423"/>
    </location>
</feature>
<evidence type="ECO:0000256" key="8">
    <source>
        <dbReference type="ARBA" id="ARBA00023136"/>
    </source>
</evidence>
<feature type="transmembrane region" description="Helical" evidence="11">
    <location>
        <begin position="282"/>
        <end position="301"/>
    </location>
</feature>
<gene>
    <name evidence="13" type="ORF">SAMN03159343_3217</name>
</gene>